<dbReference type="InterPro" id="IPR004045">
    <property type="entry name" value="Glutathione_S-Trfase_N"/>
</dbReference>
<dbReference type="Gene3D" id="3.40.30.10">
    <property type="entry name" value="Glutaredoxin"/>
    <property type="match status" value="1"/>
</dbReference>
<dbReference type="SUPFAM" id="SSF47616">
    <property type="entry name" value="GST C-terminal domain-like"/>
    <property type="match status" value="1"/>
</dbReference>
<evidence type="ECO:0000259" key="2">
    <source>
        <dbReference type="PROSITE" id="PS50405"/>
    </source>
</evidence>
<dbReference type="PROSITE" id="PS50404">
    <property type="entry name" value="GST_NTER"/>
    <property type="match status" value="1"/>
</dbReference>
<dbReference type="InterPro" id="IPR036282">
    <property type="entry name" value="Glutathione-S-Trfase_C_sf"/>
</dbReference>
<feature type="domain" description="GST C-terminal" evidence="2">
    <location>
        <begin position="364"/>
        <end position="505"/>
    </location>
</feature>
<dbReference type="OrthoDB" id="414243at2759"/>
<dbReference type="InterPro" id="IPR052935">
    <property type="entry name" value="Mg2+_PAP"/>
</dbReference>
<dbReference type="RefSeq" id="XP_006695410.1">
    <property type="nucleotide sequence ID" value="XM_006695347.1"/>
</dbReference>
<dbReference type="HOGENOM" id="CLU_025345_0_0_1"/>
<dbReference type="OMA" id="CRERIQR"/>
<name>G0SD35_CHATD</name>
<dbReference type="EMBL" id="GL988045">
    <property type="protein sequence ID" value="EGS18465.1"/>
    <property type="molecule type" value="Genomic_DNA"/>
</dbReference>
<evidence type="ECO:0000259" key="1">
    <source>
        <dbReference type="PROSITE" id="PS50404"/>
    </source>
</evidence>
<protein>
    <recommendedName>
        <fullName evidence="5">Glutathione S-transferase</fullName>
    </recommendedName>
</protein>
<dbReference type="eggNOG" id="ENOG502S090">
    <property type="taxonomic scope" value="Eukaryota"/>
</dbReference>
<gene>
    <name evidence="3" type="ORF">CTHT_0050670</name>
</gene>
<dbReference type="InterPro" id="IPR036249">
    <property type="entry name" value="Thioredoxin-like_sf"/>
</dbReference>
<reference evidence="3 4" key="1">
    <citation type="journal article" date="2011" name="Cell">
        <title>Insight into structure and assembly of the nuclear pore complex by utilizing the genome of a eukaryotic thermophile.</title>
        <authorList>
            <person name="Amlacher S."/>
            <person name="Sarges P."/>
            <person name="Flemming D."/>
            <person name="van Noort V."/>
            <person name="Kunze R."/>
            <person name="Devos D.P."/>
            <person name="Arumugam M."/>
            <person name="Bork P."/>
            <person name="Hurt E."/>
        </authorList>
    </citation>
    <scope>NUCLEOTIDE SEQUENCE [LARGE SCALE GENOMIC DNA]</scope>
    <source>
        <strain evidence="4">DSM 1495 / CBS 144.50 / IMI 039719</strain>
    </source>
</reference>
<organism evidence="4">
    <name type="scientific">Chaetomium thermophilum (strain DSM 1495 / CBS 144.50 / IMI 039719)</name>
    <name type="common">Thermochaetoides thermophila</name>
    <dbReference type="NCBI Taxonomy" id="759272"/>
    <lineage>
        <taxon>Eukaryota</taxon>
        <taxon>Fungi</taxon>
        <taxon>Dikarya</taxon>
        <taxon>Ascomycota</taxon>
        <taxon>Pezizomycotina</taxon>
        <taxon>Sordariomycetes</taxon>
        <taxon>Sordariomycetidae</taxon>
        <taxon>Sordariales</taxon>
        <taxon>Chaetomiaceae</taxon>
        <taxon>Thermochaetoides</taxon>
    </lineage>
</organism>
<dbReference type="Pfam" id="PF14497">
    <property type="entry name" value="GST_C_3"/>
    <property type="match status" value="1"/>
</dbReference>
<evidence type="ECO:0000313" key="4">
    <source>
        <dbReference type="Proteomes" id="UP000008066"/>
    </source>
</evidence>
<dbReference type="SUPFAM" id="SSF52833">
    <property type="entry name" value="Thioredoxin-like"/>
    <property type="match status" value="1"/>
</dbReference>
<dbReference type="GeneID" id="18259105"/>
<evidence type="ECO:0008006" key="5">
    <source>
        <dbReference type="Google" id="ProtNLM"/>
    </source>
</evidence>
<dbReference type="Proteomes" id="UP000008066">
    <property type="component" value="Unassembled WGS sequence"/>
</dbReference>
<dbReference type="InterPro" id="IPR010987">
    <property type="entry name" value="Glutathione-S-Trfase_C-like"/>
</dbReference>
<dbReference type="CDD" id="cd03192">
    <property type="entry name" value="GST_C_Sigma_like"/>
    <property type="match status" value="1"/>
</dbReference>
<dbReference type="PANTHER" id="PTHR28208:SF1">
    <property type="entry name" value="FILAMENT ORGANIZATION PROTEIN APP1-LIKE, PUTATIVE (AFU_ORTHOLOGUE AFUA_1G06650)-RELATED"/>
    <property type="match status" value="1"/>
</dbReference>
<dbReference type="PROSITE" id="PS50405">
    <property type="entry name" value="GST_CTER"/>
    <property type="match status" value="1"/>
</dbReference>
<proteinExistence type="predicted"/>
<keyword evidence="4" id="KW-1185">Reference proteome</keyword>
<accession>G0SD35</accession>
<dbReference type="FunFam" id="1.20.1050.10:FF:000051">
    <property type="entry name" value="Glutathione S-transferase"/>
    <property type="match status" value="1"/>
</dbReference>
<dbReference type="KEGG" id="cthr:CTHT_0050670"/>
<dbReference type="Gene3D" id="1.20.1050.10">
    <property type="match status" value="1"/>
</dbReference>
<dbReference type="AlphaFoldDB" id="G0SD35"/>
<sequence length="518" mass="57905">MRRQRKITNWLSYLDPKNPLPVSVSSDDVVWLMDNVAFQGPGGVWQAEFVAAVFDHKPSPKAVDIVGDIASKLGFSKGDKEEKTIEWRVAPFMMEVLPGRCVRVNFENLVQLDLGPGGRNGISSDIKQLPHNFSHLVARSVADVPRGVTGMLEMKTLFAEPEGWAIISDIDDTIKITQTDDPAGILRTTFVSDPEAYGVISRLFPGWIRLILIRRVTGIAAAGLEEKNAPERFERAFASLPRKKSSLPLLPYLTMSSEVPAQRQKSDKDLSYHLIYWPGFPGRGEHVRLVLEKAGADYTDTAATEGGIDEVLAYVQGETPDDGVNPPILAPPILRQGELVISQTPNIVLYLGNRLGLLPNPEEDPDGLYRVNELVLTALDGLSNEVHDCHHPIAVSLYYEDQKLESKRRAEDYVKSRMPKFFTYFERVLSSKASGDGPWLYGGKLTVADLILFQCVDGVKYMFPKATGKLKREGKHSKVFALHKAVAECTGIKEYLQSPRRQKYTNGLYRYYEELDIE</sequence>
<dbReference type="STRING" id="759272.G0SD35"/>
<dbReference type="PANTHER" id="PTHR28208">
    <property type="entry name" value="PHOSPHATIDATE PHOSPHATASE APP1"/>
    <property type="match status" value="1"/>
</dbReference>
<evidence type="ECO:0000313" key="3">
    <source>
        <dbReference type="EMBL" id="EGS18465.1"/>
    </source>
</evidence>
<dbReference type="GO" id="GO:0008195">
    <property type="term" value="F:phosphatidate phosphatase activity"/>
    <property type="evidence" value="ECO:0007669"/>
    <property type="project" value="TreeGrafter"/>
</dbReference>
<dbReference type="GO" id="GO:0030479">
    <property type="term" value="C:actin cortical patch"/>
    <property type="evidence" value="ECO:0007669"/>
    <property type="project" value="TreeGrafter"/>
</dbReference>
<feature type="domain" description="GST N-terminal" evidence="1">
    <location>
        <begin position="271"/>
        <end position="359"/>
    </location>
</feature>
<dbReference type="InterPro" id="IPR004046">
    <property type="entry name" value="GST_C"/>
</dbReference>